<comment type="caution">
    <text evidence="1">The sequence shown here is derived from an EMBL/GenBank/DDBJ whole genome shotgun (WGS) entry which is preliminary data.</text>
</comment>
<evidence type="ECO:0000313" key="2">
    <source>
        <dbReference type="Proteomes" id="UP001314170"/>
    </source>
</evidence>
<sequence length="59" mass="6497">MPDSSDLQSKHRHIAGHCTMCLASSFNGHHANHIYKDDDDDDIVGNDNRNAFGNGNACR</sequence>
<organism evidence="1 2">
    <name type="scientific">Dovyalis caffra</name>
    <dbReference type="NCBI Taxonomy" id="77055"/>
    <lineage>
        <taxon>Eukaryota</taxon>
        <taxon>Viridiplantae</taxon>
        <taxon>Streptophyta</taxon>
        <taxon>Embryophyta</taxon>
        <taxon>Tracheophyta</taxon>
        <taxon>Spermatophyta</taxon>
        <taxon>Magnoliopsida</taxon>
        <taxon>eudicotyledons</taxon>
        <taxon>Gunneridae</taxon>
        <taxon>Pentapetalae</taxon>
        <taxon>rosids</taxon>
        <taxon>fabids</taxon>
        <taxon>Malpighiales</taxon>
        <taxon>Salicaceae</taxon>
        <taxon>Flacourtieae</taxon>
        <taxon>Dovyalis</taxon>
    </lineage>
</organism>
<keyword evidence="2" id="KW-1185">Reference proteome</keyword>
<gene>
    <name evidence="1" type="ORF">DCAF_LOCUS21924</name>
</gene>
<evidence type="ECO:0000313" key="1">
    <source>
        <dbReference type="EMBL" id="CAK7349212.1"/>
    </source>
</evidence>
<dbReference type="AlphaFoldDB" id="A0AAV1SFK6"/>
<dbReference type="EMBL" id="CAWUPB010001173">
    <property type="protein sequence ID" value="CAK7349212.1"/>
    <property type="molecule type" value="Genomic_DNA"/>
</dbReference>
<reference evidence="1 2" key="1">
    <citation type="submission" date="2024-01" db="EMBL/GenBank/DDBJ databases">
        <authorList>
            <person name="Waweru B."/>
        </authorList>
    </citation>
    <scope>NUCLEOTIDE SEQUENCE [LARGE SCALE GENOMIC DNA]</scope>
</reference>
<protein>
    <submittedName>
        <fullName evidence="1">Uncharacterized protein</fullName>
    </submittedName>
</protein>
<proteinExistence type="predicted"/>
<name>A0AAV1SFK6_9ROSI</name>
<accession>A0AAV1SFK6</accession>
<dbReference type="Proteomes" id="UP001314170">
    <property type="component" value="Unassembled WGS sequence"/>
</dbReference>